<feature type="coiled-coil region" evidence="1">
    <location>
        <begin position="787"/>
        <end position="829"/>
    </location>
</feature>
<comment type="caution">
    <text evidence="3">The sequence shown here is derived from an EMBL/GenBank/DDBJ whole genome shotgun (WGS) entry which is preliminary data.</text>
</comment>
<proteinExistence type="predicted"/>
<sequence length="1196" mass="135266">MNVSPGSKPPERSGRESSLACFDHVEDERDFDKLGSVVPDSQVVTKTFTAQPPRKRFSVPEEEVSISTISEGFCFGEKKPPRPGQFSERPRAEKSQATETSCFFPKPPDLLPQRPLSNQRHAPVLQTAQPAAPLDLPEIGLIGRVPSPENSPAPRRDSIVGSSGHIPRSLPGKASSTGIVDGATIAHVDSPAVSRTRSSSVSTTSKSPTKVELFSSAPECLRMVGQDNDSGQTGERSELPSFQPNDRRRQLEELKLPLPHIVRPERSQHHPSPSSACGDLETPVPQTPRATTARGYISRSHRSSQPPTSEYYRDWDSHRGRSQSRASNISKKRSTRRKVRSQPTNDPDRKKVAMQNVAQHWNECIQIAEAERHEAIQEILRLEDKVNHTKEVLRKSMQVLSEKDSRIQESESRCHKLEKAGSLAEKERQKLHVELESLRSDLAKSQDHAASMQEKYRKNKAKLNEAIEEQQALFSRTRVLHQETNEELQKEKDKRAADAKAVEVALEASQKKREELRNCIEEYRAEAEQEMKQKNHTISELQTKLELQQKELAREKDMAVELQSRLESESALLDKVTKIHSDIRSLQNSNDKQSEWSEKCDKMTGSLSEKLDLMSNQLKVSTESQLTNRDFKSMMQNLEANILSRLTSELHNVISSQAKAEQSATSLQDTISDHFGKLHSSIIDQQKLQSKDQQWREETRQALGEHLDYISTKALETQKTCNETKSILVELATGHSAWQEGFQSRYSTQVIEQLADRESKIGKLEETLHQVSQDWSKKLDTMRSAMHESYEQAKKHLQAAIQEIRIQLEEKLQEEKTASEQDISRSEAMQATLKTHLEQVKLQLEGMSSNDPESQLLRESLAEERRKTCALQEQLAKFESDSKANGELCQRQHQDLRAIETLKSQLQDMSEQVPRVETLNTTFNKMVDLNQMMQSTALYLSKERHWVNEQLSTTSQDVGTHNSRTNTGGTESVYFGGKRSGEPAARIRTQSSDTKLTISLSDLSTLDVHSQGERYRRKVIVASPALGVSLTAQPPSITQEQLRRREASIPRSILRSTASSIQDPESIRAPVNHSQYNRPVSAKRTSMSGFTNPAIVEQIRSGLIQSKTKHPDWEFPTMEDFAKEIHPSGRDDVKPDKKHHIAVMGEVEDNAPAMKRVKSEEPQDDSADVDAMDRHRPLMLRTHHVIRKRFSKKQSD</sequence>
<feature type="region of interest" description="Disordered" evidence="2">
    <location>
        <begin position="1043"/>
        <end position="1066"/>
    </location>
</feature>
<accession>A0A8K0RQ90</accession>
<feature type="coiled-coil region" evidence="1">
    <location>
        <begin position="365"/>
        <end position="473"/>
    </location>
</feature>
<feature type="region of interest" description="Disordered" evidence="2">
    <location>
        <begin position="1146"/>
        <end position="1182"/>
    </location>
</feature>
<evidence type="ECO:0000313" key="4">
    <source>
        <dbReference type="Proteomes" id="UP000813427"/>
    </source>
</evidence>
<dbReference type="AlphaFoldDB" id="A0A8K0RQ90"/>
<dbReference type="EMBL" id="JAGPXF010000007">
    <property type="protein sequence ID" value="KAH7235919.1"/>
    <property type="molecule type" value="Genomic_DNA"/>
</dbReference>
<protein>
    <submittedName>
        <fullName evidence="3">Uncharacterized protein</fullName>
    </submittedName>
</protein>
<feature type="compositionally biased region" description="Polar residues" evidence="2">
    <location>
        <begin position="1054"/>
        <end position="1063"/>
    </location>
</feature>
<evidence type="ECO:0000313" key="3">
    <source>
        <dbReference type="EMBL" id="KAH7235919.1"/>
    </source>
</evidence>
<evidence type="ECO:0000256" key="1">
    <source>
        <dbReference type="SAM" id="Coils"/>
    </source>
</evidence>
<feature type="region of interest" description="Disordered" evidence="2">
    <location>
        <begin position="71"/>
        <end position="247"/>
    </location>
</feature>
<reference evidence="3" key="1">
    <citation type="journal article" date="2021" name="Nat. Commun.">
        <title>Genetic determinants of endophytism in the Arabidopsis root mycobiome.</title>
        <authorList>
            <person name="Mesny F."/>
            <person name="Miyauchi S."/>
            <person name="Thiergart T."/>
            <person name="Pickel B."/>
            <person name="Atanasova L."/>
            <person name="Karlsson M."/>
            <person name="Huettel B."/>
            <person name="Barry K.W."/>
            <person name="Haridas S."/>
            <person name="Chen C."/>
            <person name="Bauer D."/>
            <person name="Andreopoulos W."/>
            <person name="Pangilinan J."/>
            <person name="LaButti K."/>
            <person name="Riley R."/>
            <person name="Lipzen A."/>
            <person name="Clum A."/>
            <person name="Drula E."/>
            <person name="Henrissat B."/>
            <person name="Kohler A."/>
            <person name="Grigoriev I.V."/>
            <person name="Martin F.M."/>
            <person name="Hacquard S."/>
        </authorList>
    </citation>
    <scope>NUCLEOTIDE SEQUENCE</scope>
    <source>
        <strain evidence="3">MPI-SDFR-AT-0068</strain>
    </source>
</reference>
<feature type="compositionally biased region" description="Low complexity" evidence="2">
    <location>
        <begin position="190"/>
        <end position="210"/>
    </location>
</feature>
<name>A0A8K0RQ90_9HYPO</name>
<dbReference type="OrthoDB" id="4848543at2759"/>
<feature type="compositionally biased region" description="Polar residues" evidence="2">
    <location>
        <begin position="227"/>
        <end position="244"/>
    </location>
</feature>
<keyword evidence="4" id="KW-1185">Reference proteome</keyword>
<feature type="compositionally biased region" description="Basic residues" evidence="2">
    <location>
        <begin position="330"/>
        <end position="340"/>
    </location>
</feature>
<dbReference type="Proteomes" id="UP000813427">
    <property type="component" value="Unassembled WGS sequence"/>
</dbReference>
<feature type="region of interest" description="Disordered" evidence="2">
    <location>
        <begin position="260"/>
        <end position="351"/>
    </location>
</feature>
<feature type="coiled-coil region" evidence="1">
    <location>
        <begin position="506"/>
        <end position="565"/>
    </location>
</feature>
<keyword evidence="1" id="KW-0175">Coiled coil</keyword>
<gene>
    <name evidence="3" type="ORF">BKA59DRAFT_516446</name>
</gene>
<evidence type="ECO:0000256" key="2">
    <source>
        <dbReference type="SAM" id="MobiDB-lite"/>
    </source>
</evidence>
<organism evidence="3 4">
    <name type="scientific">Fusarium tricinctum</name>
    <dbReference type="NCBI Taxonomy" id="61284"/>
    <lineage>
        <taxon>Eukaryota</taxon>
        <taxon>Fungi</taxon>
        <taxon>Dikarya</taxon>
        <taxon>Ascomycota</taxon>
        <taxon>Pezizomycotina</taxon>
        <taxon>Sordariomycetes</taxon>
        <taxon>Hypocreomycetidae</taxon>
        <taxon>Hypocreales</taxon>
        <taxon>Nectriaceae</taxon>
        <taxon>Fusarium</taxon>
        <taxon>Fusarium tricinctum species complex</taxon>
    </lineage>
</organism>